<reference evidence="2" key="1">
    <citation type="submission" date="2020-02" db="EMBL/GenBank/DDBJ databases">
        <authorList>
            <person name="Meier V. D."/>
        </authorList>
    </citation>
    <scope>NUCLEOTIDE SEQUENCE</scope>
    <source>
        <strain evidence="2">AVDCRST_MAG34</strain>
    </source>
</reference>
<feature type="non-terminal residue" evidence="2">
    <location>
        <position position="62"/>
    </location>
</feature>
<evidence type="ECO:0000256" key="1">
    <source>
        <dbReference type="SAM" id="MobiDB-lite"/>
    </source>
</evidence>
<proteinExistence type="predicted"/>
<feature type="region of interest" description="Disordered" evidence="1">
    <location>
        <begin position="38"/>
        <end position="62"/>
    </location>
</feature>
<evidence type="ECO:0000313" key="2">
    <source>
        <dbReference type="EMBL" id="CAA9357012.1"/>
    </source>
</evidence>
<sequence>WVRRGAAGGAVMGGTVLRPASSPPCRWWAPRCSDRRWPALQPAPRATGATGATGATRTSPSP</sequence>
<dbReference type="EMBL" id="CADCUI010000053">
    <property type="protein sequence ID" value="CAA9357012.1"/>
    <property type="molecule type" value="Genomic_DNA"/>
</dbReference>
<accession>A0A6J4MED3</accession>
<gene>
    <name evidence="2" type="ORF">AVDCRST_MAG34-2169</name>
</gene>
<protein>
    <submittedName>
        <fullName evidence="2">Uncharacterized protein</fullName>
    </submittedName>
</protein>
<feature type="compositionally biased region" description="Low complexity" evidence="1">
    <location>
        <begin position="42"/>
        <end position="62"/>
    </location>
</feature>
<name>A0A6J4MED3_9ACTN</name>
<dbReference type="AlphaFoldDB" id="A0A6J4MED3"/>
<organism evidence="2">
    <name type="scientific">uncultured Nocardioidaceae bacterium</name>
    <dbReference type="NCBI Taxonomy" id="253824"/>
    <lineage>
        <taxon>Bacteria</taxon>
        <taxon>Bacillati</taxon>
        <taxon>Actinomycetota</taxon>
        <taxon>Actinomycetes</taxon>
        <taxon>Propionibacteriales</taxon>
        <taxon>Nocardioidaceae</taxon>
        <taxon>environmental samples</taxon>
    </lineage>
</organism>
<feature type="non-terminal residue" evidence="2">
    <location>
        <position position="1"/>
    </location>
</feature>